<keyword evidence="2" id="KW-1185">Reference proteome</keyword>
<evidence type="ECO:0000313" key="1">
    <source>
        <dbReference type="EnsemblPlants" id="AET3Gv20290100.1"/>
    </source>
</evidence>
<reference evidence="1" key="5">
    <citation type="journal article" date="2021" name="G3 (Bethesda)">
        <title>Aegilops tauschii genome assembly Aet v5.0 features greater sequence contiguity and improved annotation.</title>
        <authorList>
            <person name="Wang L."/>
            <person name="Zhu T."/>
            <person name="Rodriguez J.C."/>
            <person name="Deal K.R."/>
            <person name="Dubcovsky J."/>
            <person name="McGuire P.E."/>
            <person name="Lux T."/>
            <person name="Spannagl M."/>
            <person name="Mayer K.F.X."/>
            <person name="Baldrich P."/>
            <person name="Meyers B.C."/>
            <person name="Huo N."/>
            <person name="Gu Y.Q."/>
            <person name="Zhou H."/>
            <person name="Devos K.M."/>
            <person name="Bennetzen J.L."/>
            <person name="Unver T."/>
            <person name="Budak H."/>
            <person name="Gulick P.J."/>
            <person name="Galiba G."/>
            <person name="Kalapos B."/>
            <person name="Nelson D.R."/>
            <person name="Li P."/>
            <person name="You F.M."/>
            <person name="Luo M.C."/>
            <person name="Dvorak J."/>
        </authorList>
    </citation>
    <scope>NUCLEOTIDE SEQUENCE [LARGE SCALE GENOMIC DNA]</scope>
    <source>
        <strain evidence="1">cv. AL8/78</strain>
    </source>
</reference>
<organism evidence="1 2">
    <name type="scientific">Aegilops tauschii subsp. strangulata</name>
    <name type="common">Goatgrass</name>
    <dbReference type="NCBI Taxonomy" id="200361"/>
    <lineage>
        <taxon>Eukaryota</taxon>
        <taxon>Viridiplantae</taxon>
        <taxon>Streptophyta</taxon>
        <taxon>Embryophyta</taxon>
        <taxon>Tracheophyta</taxon>
        <taxon>Spermatophyta</taxon>
        <taxon>Magnoliopsida</taxon>
        <taxon>Liliopsida</taxon>
        <taxon>Poales</taxon>
        <taxon>Poaceae</taxon>
        <taxon>BOP clade</taxon>
        <taxon>Pooideae</taxon>
        <taxon>Triticodae</taxon>
        <taxon>Triticeae</taxon>
        <taxon>Triticinae</taxon>
        <taxon>Aegilops</taxon>
    </lineage>
</organism>
<evidence type="ECO:0000313" key="2">
    <source>
        <dbReference type="Proteomes" id="UP000015105"/>
    </source>
</evidence>
<accession>A0A453EC13</accession>
<sequence length="203" mass="21889">LPPPEREKQRAMEAEWNGLGKSVPYALLRVATSEEGLDSLDGALAELDVRVEMARRLALGPMARADGVHVAGDPQAATVLLQAARAEIARARSAHAEAGLLFALYRRQVAWSDPALEGIYDDHRAEANLCAKRSLHLLHAAASSTQSAVNVYAVAQSVPYGSPLWDGWTSAAEHLARRAHEEASAARQALVGMHHAISLQFFD</sequence>
<dbReference type="Gramene" id="AET3Gv20290100.1">
    <property type="protein sequence ID" value="AET3Gv20290100.1"/>
    <property type="gene ID" value="AET3Gv20290100"/>
</dbReference>
<dbReference type="EnsemblPlants" id="AET3Gv20290100.1">
    <property type="protein sequence ID" value="AET3Gv20290100.1"/>
    <property type="gene ID" value="AET3Gv20290100"/>
</dbReference>
<reference evidence="1" key="3">
    <citation type="journal article" date="2017" name="Nature">
        <title>Genome sequence of the progenitor of the wheat D genome Aegilops tauschii.</title>
        <authorList>
            <person name="Luo M.C."/>
            <person name="Gu Y.Q."/>
            <person name="Puiu D."/>
            <person name="Wang H."/>
            <person name="Twardziok S.O."/>
            <person name="Deal K.R."/>
            <person name="Huo N."/>
            <person name="Zhu T."/>
            <person name="Wang L."/>
            <person name="Wang Y."/>
            <person name="McGuire P.E."/>
            <person name="Liu S."/>
            <person name="Long H."/>
            <person name="Ramasamy R.K."/>
            <person name="Rodriguez J.C."/>
            <person name="Van S.L."/>
            <person name="Yuan L."/>
            <person name="Wang Z."/>
            <person name="Xia Z."/>
            <person name="Xiao L."/>
            <person name="Anderson O.D."/>
            <person name="Ouyang S."/>
            <person name="Liang Y."/>
            <person name="Zimin A.V."/>
            <person name="Pertea G."/>
            <person name="Qi P."/>
            <person name="Bennetzen J.L."/>
            <person name="Dai X."/>
            <person name="Dawson M.W."/>
            <person name="Muller H.G."/>
            <person name="Kugler K."/>
            <person name="Rivarola-Duarte L."/>
            <person name="Spannagl M."/>
            <person name="Mayer K.F.X."/>
            <person name="Lu F.H."/>
            <person name="Bevan M.W."/>
            <person name="Leroy P."/>
            <person name="Li P."/>
            <person name="You F.M."/>
            <person name="Sun Q."/>
            <person name="Liu Z."/>
            <person name="Lyons E."/>
            <person name="Wicker T."/>
            <person name="Salzberg S.L."/>
            <person name="Devos K.M."/>
            <person name="Dvorak J."/>
        </authorList>
    </citation>
    <scope>NUCLEOTIDE SEQUENCE [LARGE SCALE GENOMIC DNA]</scope>
    <source>
        <strain evidence="1">cv. AL8/78</strain>
    </source>
</reference>
<reference evidence="2" key="1">
    <citation type="journal article" date="2014" name="Science">
        <title>Ancient hybridizations among the ancestral genomes of bread wheat.</title>
        <authorList>
            <consortium name="International Wheat Genome Sequencing Consortium,"/>
            <person name="Marcussen T."/>
            <person name="Sandve S.R."/>
            <person name="Heier L."/>
            <person name="Spannagl M."/>
            <person name="Pfeifer M."/>
            <person name="Jakobsen K.S."/>
            <person name="Wulff B.B."/>
            <person name="Steuernagel B."/>
            <person name="Mayer K.F."/>
            <person name="Olsen O.A."/>
        </authorList>
    </citation>
    <scope>NUCLEOTIDE SEQUENCE [LARGE SCALE GENOMIC DNA]</scope>
    <source>
        <strain evidence="2">cv. AL8/78</strain>
    </source>
</reference>
<reference evidence="2" key="2">
    <citation type="journal article" date="2017" name="Nat. Plants">
        <title>The Aegilops tauschii genome reveals multiple impacts of transposons.</title>
        <authorList>
            <person name="Zhao G."/>
            <person name="Zou C."/>
            <person name="Li K."/>
            <person name="Wang K."/>
            <person name="Li T."/>
            <person name="Gao L."/>
            <person name="Zhang X."/>
            <person name="Wang H."/>
            <person name="Yang Z."/>
            <person name="Liu X."/>
            <person name="Jiang W."/>
            <person name="Mao L."/>
            <person name="Kong X."/>
            <person name="Jiao Y."/>
            <person name="Jia J."/>
        </authorList>
    </citation>
    <scope>NUCLEOTIDE SEQUENCE [LARGE SCALE GENOMIC DNA]</scope>
    <source>
        <strain evidence="2">cv. AL8/78</strain>
    </source>
</reference>
<dbReference type="Proteomes" id="UP000015105">
    <property type="component" value="Chromosome 3D"/>
</dbReference>
<evidence type="ECO:0008006" key="3">
    <source>
        <dbReference type="Google" id="ProtNLM"/>
    </source>
</evidence>
<reference evidence="1" key="4">
    <citation type="submission" date="2019-03" db="UniProtKB">
        <authorList>
            <consortium name="EnsemblPlants"/>
        </authorList>
    </citation>
    <scope>IDENTIFICATION</scope>
</reference>
<name>A0A453EC13_AEGTS</name>
<protein>
    <recommendedName>
        <fullName evidence="3">BRO1 domain-containing protein</fullName>
    </recommendedName>
</protein>
<proteinExistence type="predicted"/>
<dbReference type="AlphaFoldDB" id="A0A453EC13"/>